<keyword evidence="8 10" id="KW-0472">Membrane</keyword>
<comment type="similarity">
    <text evidence="10">Belongs to the CbiN family.</text>
</comment>
<dbReference type="GO" id="GO:0005886">
    <property type="term" value="C:plasma membrane"/>
    <property type="evidence" value="ECO:0007669"/>
    <property type="project" value="UniProtKB-SubCell"/>
</dbReference>
<dbReference type="GO" id="GO:0015087">
    <property type="term" value="F:cobalt ion transmembrane transporter activity"/>
    <property type="evidence" value="ECO:0007669"/>
    <property type="project" value="UniProtKB-UniRule"/>
</dbReference>
<evidence type="ECO:0000256" key="5">
    <source>
        <dbReference type="ARBA" id="ARBA00022692"/>
    </source>
</evidence>
<dbReference type="UniPathway" id="UPA00148"/>
<dbReference type="PATRIC" id="fig|1434109.4.peg.4540"/>
<keyword evidence="1 10" id="KW-0171">Cobalt transport</keyword>
<dbReference type="PANTHER" id="PTHR38662:SF1">
    <property type="entry name" value="COBALT TRANSPORT PROTEIN CBIN"/>
    <property type="match status" value="1"/>
</dbReference>
<evidence type="ECO:0000256" key="8">
    <source>
        <dbReference type="ARBA" id="ARBA00023136"/>
    </source>
</evidence>
<evidence type="ECO:0000256" key="4">
    <source>
        <dbReference type="ARBA" id="ARBA00022573"/>
    </source>
</evidence>
<keyword evidence="5 10" id="KW-0812">Transmembrane</keyword>
<evidence type="ECO:0000313" key="12">
    <source>
        <dbReference type="Proteomes" id="UP000033038"/>
    </source>
</evidence>
<evidence type="ECO:0000256" key="1">
    <source>
        <dbReference type="ARBA" id="ARBA00022426"/>
    </source>
</evidence>
<evidence type="ECO:0000256" key="2">
    <source>
        <dbReference type="ARBA" id="ARBA00022448"/>
    </source>
</evidence>
<dbReference type="InterPro" id="IPR003705">
    <property type="entry name" value="CbiN"/>
</dbReference>
<evidence type="ECO:0000256" key="7">
    <source>
        <dbReference type="ARBA" id="ARBA00023065"/>
    </source>
</evidence>
<keyword evidence="9 10" id="KW-0170">Cobalt</keyword>
<dbReference type="GO" id="GO:0009236">
    <property type="term" value="P:cobalamin biosynthetic process"/>
    <property type="evidence" value="ECO:0007669"/>
    <property type="project" value="UniProtKB-UniRule"/>
</dbReference>
<evidence type="ECO:0000313" key="11">
    <source>
        <dbReference type="EMBL" id="AKB52760.1"/>
    </source>
</evidence>
<comment type="pathway">
    <text evidence="10">Cofactor biosynthesis; adenosylcobalamin biosynthesis.</text>
</comment>
<dbReference type="AlphaFoldDB" id="A0A0E3QR38"/>
<evidence type="ECO:0000256" key="9">
    <source>
        <dbReference type="ARBA" id="ARBA00023285"/>
    </source>
</evidence>
<dbReference type="HOGENOM" id="CLU_136197_2_0_2"/>
<comment type="subunit">
    <text evidence="10">Forms an energy-coupling factor (ECF) transporter complex composed of an ATP-binding protein (A component, CbiO), a transmembrane protein (T component, CbiQ) and 2 possible substrate-capture proteins (S components, CbiM and CbiN) of unknown stoichimetry.</text>
</comment>
<keyword evidence="2 10" id="KW-0813">Transport</keyword>
<proteinExistence type="inferred from homology"/>
<keyword evidence="3 10" id="KW-1003">Cell membrane</keyword>
<protein>
    <recommendedName>
        <fullName evidence="10">Cobalt transport protein CbiN</fullName>
    </recommendedName>
    <alternativeName>
        <fullName evidence="10">Energy-coupling factor transporter probable substrate-capture protein CbiN</fullName>
        <shortName evidence="10">ECF transporter S component CbiN</shortName>
    </alternativeName>
</protein>
<gene>
    <name evidence="10" type="primary">cbiN</name>
    <name evidence="11" type="ORF">MSBRW_3507</name>
</gene>
<dbReference type="HAMAP" id="MF_00330">
    <property type="entry name" value="CbiN"/>
    <property type="match status" value="1"/>
</dbReference>
<dbReference type="GeneID" id="24825139"/>
<keyword evidence="6 10" id="KW-1133">Transmembrane helix</keyword>
<keyword evidence="4 10" id="KW-0169">Cobalamin biosynthesis</keyword>
<dbReference type="EMBL" id="CP009526">
    <property type="protein sequence ID" value="AKB52760.1"/>
    <property type="molecule type" value="Genomic_DNA"/>
</dbReference>
<sequence length="105" mass="11817">MGKLEIAVLVILVLFIVQFLYVSIFTHAEYGGSDEQGGKKVKEITGGKYEPWIKPIWEPPSGEIETLLFVVQASIGAIIIGYFIGYYRGKEKGRTEARQNDLKHK</sequence>
<organism evidence="11 12">
    <name type="scientific">Methanosarcina barkeri str. Wiesmoor</name>
    <dbReference type="NCBI Taxonomy" id="1434109"/>
    <lineage>
        <taxon>Archaea</taxon>
        <taxon>Methanobacteriati</taxon>
        <taxon>Methanobacteriota</taxon>
        <taxon>Stenosarchaea group</taxon>
        <taxon>Methanomicrobia</taxon>
        <taxon>Methanosarcinales</taxon>
        <taxon>Methanosarcinaceae</taxon>
        <taxon>Methanosarcina</taxon>
    </lineage>
</organism>
<evidence type="ECO:0000256" key="3">
    <source>
        <dbReference type="ARBA" id="ARBA00022475"/>
    </source>
</evidence>
<evidence type="ECO:0000256" key="6">
    <source>
        <dbReference type="ARBA" id="ARBA00022989"/>
    </source>
</evidence>
<dbReference type="PANTHER" id="PTHR38662">
    <property type="entry name" value="COBALT TRANSPORT PROTEIN CBIN"/>
    <property type="match status" value="1"/>
</dbReference>
<dbReference type="Pfam" id="PF02553">
    <property type="entry name" value="CbiN"/>
    <property type="match status" value="1"/>
</dbReference>
<comment type="subcellular location">
    <subcellularLocation>
        <location evidence="10">Cell membrane</location>
        <topology evidence="10">Multi-pass membrane protein</topology>
    </subcellularLocation>
</comment>
<reference evidence="11 12" key="1">
    <citation type="submission" date="2014-07" db="EMBL/GenBank/DDBJ databases">
        <title>Methanogenic archaea and the global carbon cycle.</title>
        <authorList>
            <person name="Henriksen J.R."/>
            <person name="Luke J."/>
            <person name="Reinhart S."/>
            <person name="Benedict M.N."/>
            <person name="Youngblut N.D."/>
            <person name="Metcalf M.E."/>
            <person name="Whitaker R.J."/>
            <person name="Metcalf W.W."/>
        </authorList>
    </citation>
    <scope>NUCLEOTIDE SEQUENCE [LARGE SCALE GENOMIC DNA]</scope>
    <source>
        <strain evidence="11 12">Wiesmoor</strain>
    </source>
</reference>
<evidence type="ECO:0000256" key="10">
    <source>
        <dbReference type="HAMAP-Rule" id="MF_00330"/>
    </source>
</evidence>
<dbReference type="RefSeq" id="WP_011306231.1">
    <property type="nucleotide sequence ID" value="NZ_CP009526.1"/>
</dbReference>
<dbReference type="KEGG" id="mbw:MSBRW_3507"/>
<dbReference type="NCBIfam" id="NF002780">
    <property type="entry name" value="PRK02898.1"/>
    <property type="match status" value="1"/>
</dbReference>
<dbReference type="Proteomes" id="UP000033038">
    <property type="component" value="Chromosome"/>
</dbReference>
<name>A0A0E3QR38_METBA</name>
<comment type="function">
    <text evidence="10">Part of the energy-coupling factor (ECF) transporter complex CbiMNOQ involved in cobalt import.</text>
</comment>
<feature type="transmembrane region" description="Helical" evidence="10">
    <location>
        <begin position="7"/>
        <end position="28"/>
    </location>
</feature>
<keyword evidence="7 10" id="KW-0406">Ion transport</keyword>
<accession>A0A0E3QR38</accession>
<feature type="transmembrane region" description="Helical" evidence="10">
    <location>
        <begin position="67"/>
        <end position="87"/>
    </location>
</feature>